<dbReference type="InterPro" id="IPR009506">
    <property type="entry name" value="YjiS-like"/>
</dbReference>
<evidence type="ECO:0000313" key="2">
    <source>
        <dbReference type="EMBL" id="PWV63141.1"/>
    </source>
</evidence>
<reference evidence="2 3" key="1">
    <citation type="submission" date="2018-05" db="EMBL/GenBank/DDBJ databases">
        <title>Genomic Encyclopedia of Type Strains, Phase IV (KMG-IV): sequencing the most valuable type-strain genomes for metagenomic binning, comparative biology and taxonomic classification.</title>
        <authorList>
            <person name="Goeker M."/>
        </authorList>
    </citation>
    <scope>NUCLEOTIDE SEQUENCE [LARGE SCALE GENOMIC DNA]</scope>
    <source>
        <strain evidence="2 3">DSM 23606</strain>
    </source>
</reference>
<dbReference type="Pfam" id="PF06568">
    <property type="entry name" value="YjiS-like"/>
    <property type="match status" value="1"/>
</dbReference>
<gene>
    <name evidence="2" type="ORF">C7443_10365</name>
</gene>
<sequence length="61" mass="7216">MKPDAEHRLPILVRGWLALRAALRRRRQRQQLAVLSDPMLKDIGLSRSEALEEARKPCWRR</sequence>
<comment type="caution">
    <text evidence="2">The sequence shown here is derived from an EMBL/GenBank/DDBJ whole genome shotgun (WGS) entry which is preliminary data.</text>
</comment>
<proteinExistence type="predicted"/>
<dbReference type="EMBL" id="QGTJ01000003">
    <property type="protein sequence ID" value="PWV63141.1"/>
    <property type="molecule type" value="Genomic_DNA"/>
</dbReference>
<protein>
    <submittedName>
        <fullName evidence="2">Uncharacterized protein YjiS (DUF1127 family)</fullName>
    </submittedName>
</protein>
<name>A0A317MWF1_9GAMM</name>
<organism evidence="2 3">
    <name type="scientific">Plasticicumulans acidivorans</name>
    <dbReference type="NCBI Taxonomy" id="886464"/>
    <lineage>
        <taxon>Bacteria</taxon>
        <taxon>Pseudomonadati</taxon>
        <taxon>Pseudomonadota</taxon>
        <taxon>Gammaproteobacteria</taxon>
        <taxon>Candidatus Competibacteraceae</taxon>
        <taxon>Plasticicumulans</taxon>
    </lineage>
</organism>
<accession>A0A317MWF1</accession>
<dbReference type="Proteomes" id="UP000246569">
    <property type="component" value="Unassembled WGS sequence"/>
</dbReference>
<dbReference type="AlphaFoldDB" id="A0A317MWF1"/>
<dbReference type="RefSeq" id="WP_110017655.1">
    <property type="nucleotide sequence ID" value="NZ_QGTJ01000003.1"/>
</dbReference>
<evidence type="ECO:0000259" key="1">
    <source>
        <dbReference type="Pfam" id="PF06568"/>
    </source>
</evidence>
<keyword evidence="3" id="KW-1185">Reference proteome</keyword>
<feature type="domain" description="YjiS-like" evidence="1">
    <location>
        <begin position="16"/>
        <end position="50"/>
    </location>
</feature>
<evidence type="ECO:0000313" key="3">
    <source>
        <dbReference type="Proteomes" id="UP000246569"/>
    </source>
</evidence>